<protein>
    <recommendedName>
        <fullName evidence="5">EF-hand domain-containing protein</fullName>
    </recommendedName>
</protein>
<evidence type="ECO:0000256" key="3">
    <source>
        <dbReference type="ARBA" id="ARBA00022837"/>
    </source>
</evidence>
<feature type="domain" description="EF-hand" evidence="5">
    <location>
        <begin position="172"/>
        <end position="207"/>
    </location>
</feature>
<dbReference type="Ensembl" id="ENSACIT00000019483.1">
    <property type="protein sequence ID" value="ENSACIP00000018972.1"/>
    <property type="gene ID" value="ENSACIG00000014746.1"/>
</dbReference>
<dbReference type="SMART" id="SM00054">
    <property type="entry name" value="EFh"/>
    <property type="match status" value="3"/>
</dbReference>
<dbReference type="PROSITE" id="PS00303">
    <property type="entry name" value="S100_CABP"/>
    <property type="match status" value="1"/>
</dbReference>
<evidence type="ECO:0000313" key="6">
    <source>
        <dbReference type="Ensembl" id="ENSACIP00000018972.1"/>
    </source>
</evidence>
<dbReference type="Pfam" id="PF13499">
    <property type="entry name" value="EF-hand_7"/>
    <property type="match status" value="2"/>
</dbReference>
<keyword evidence="7" id="KW-1185">Reference proteome</keyword>
<dbReference type="GeneTree" id="ENSGT00940000159796"/>
<feature type="domain" description="EF-hand" evidence="5">
    <location>
        <begin position="99"/>
        <end position="130"/>
    </location>
</feature>
<evidence type="ECO:0000313" key="7">
    <source>
        <dbReference type="Proteomes" id="UP000261340"/>
    </source>
</evidence>
<dbReference type="InterPro" id="IPR043582">
    <property type="entry name" value="CaBP1/2/4/5"/>
</dbReference>
<reference evidence="6" key="2">
    <citation type="submission" date="2025-09" db="UniProtKB">
        <authorList>
            <consortium name="Ensembl"/>
        </authorList>
    </citation>
    <scope>IDENTIFICATION</scope>
</reference>
<accession>A0A3Q0S800</accession>
<dbReference type="FunFam" id="1.10.238.10:FF:000037">
    <property type="entry name" value="calcium-binding protein 1 isoform X2"/>
    <property type="match status" value="1"/>
</dbReference>
<dbReference type="InterPro" id="IPR002048">
    <property type="entry name" value="EF_hand_dom"/>
</dbReference>
<dbReference type="PROSITE" id="PS50222">
    <property type="entry name" value="EF_HAND_2"/>
    <property type="match status" value="3"/>
</dbReference>
<dbReference type="GO" id="GO:0005246">
    <property type="term" value="F:calcium channel regulator activity"/>
    <property type="evidence" value="ECO:0007669"/>
    <property type="project" value="TreeGrafter"/>
</dbReference>
<feature type="region of interest" description="Disordered" evidence="4">
    <location>
        <begin position="41"/>
        <end position="67"/>
    </location>
</feature>
<keyword evidence="1" id="KW-0479">Metal-binding</keyword>
<dbReference type="PROSITE" id="PS00018">
    <property type="entry name" value="EF_HAND_1"/>
    <property type="match status" value="3"/>
</dbReference>
<dbReference type="GO" id="GO:0005509">
    <property type="term" value="F:calcium ion binding"/>
    <property type="evidence" value="ECO:0007669"/>
    <property type="project" value="InterPro"/>
</dbReference>
<organism evidence="6 7">
    <name type="scientific">Amphilophus citrinellus</name>
    <name type="common">Midas cichlid</name>
    <name type="synonym">Cichlasoma citrinellum</name>
    <dbReference type="NCBI Taxonomy" id="61819"/>
    <lineage>
        <taxon>Eukaryota</taxon>
        <taxon>Metazoa</taxon>
        <taxon>Chordata</taxon>
        <taxon>Craniata</taxon>
        <taxon>Vertebrata</taxon>
        <taxon>Euteleostomi</taxon>
        <taxon>Actinopterygii</taxon>
        <taxon>Neopterygii</taxon>
        <taxon>Teleostei</taxon>
        <taxon>Neoteleostei</taxon>
        <taxon>Acanthomorphata</taxon>
        <taxon>Ovalentaria</taxon>
        <taxon>Cichlomorphae</taxon>
        <taxon>Cichliformes</taxon>
        <taxon>Cichlidae</taxon>
        <taxon>New World cichlids</taxon>
        <taxon>Cichlasomatinae</taxon>
        <taxon>Heroini</taxon>
        <taxon>Amphilophus</taxon>
    </lineage>
</organism>
<keyword evidence="2" id="KW-0677">Repeat</keyword>
<dbReference type="InterPro" id="IPR018247">
    <property type="entry name" value="EF_Hand_1_Ca_BS"/>
</dbReference>
<dbReference type="InterPro" id="IPR011992">
    <property type="entry name" value="EF-hand-dom_pair"/>
</dbReference>
<dbReference type="AlphaFoldDB" id="A0A3Q0S800"/>
<evidence type="ECO:0000259" key="5">
    <source>
        <dbReference type="PROSITE" id="PS50222"/>
    </source>
</evidence>
<proteinExistence type="predicted"/>
<feature type="domain" description="EF-hand" evidence="5">
    <location>
        <begin position="209"/>
        <end position="241"/>
    </location>
</feature>
<dbReference type="Proteomes" id="UP000261340">
    <property type="component" value="Unplaced"/>
</dbReference>
<dbReference type="InterPro" id="IPR001751">
    <property type="entry name" value="S100/CaBP7/8-like_CS"/>
</dbReference>
<evidence type="ECO:0000256" key="4">
    <source>
        <dbReference type="SAM" id="MobiDB-lite"/>
    </source>
</evidence>
<reference evidence="6" key="1">
    <citation type="submission" date="2025-08" db="UniProtKB">
        <authorList>
            <consortium name="Ensembl"/>
        </authorList>
    </citation>
    <scope>IDENTIFICATION</scope>
</reference>
<dbReference type="SUPFAM" id="SSF47473">
    <property type="entry name" value="EF-hand"/>
    <property type="match status" value="1"/>
</dbReference>
<name>A0A3Q0S800_AMPCI</name>
<keyword evidence="3" id="KW-0106">Calcium</keyword>
<sequence length="241" mass="27360">MFICNILFGYSRGIVCFFHVQCEEGASIRICDFPCFRKEGGTKSPKGKESPSGSVSETPKKSLKKSKKISESKNKVYISVLNSVFGAVCSFTHTNVLYKLHEAFKEFDYDQDGYLNYKDVAECMRTMGYMPTEMELLEIVQQIKMRMGGLMDFDDFIELMGPRMMGETVGMLGLKELQSAFLQFDTDGDGIINQEELKEALKTLLGEKLKKGELEEILKELDINADGNIDFEEFVMMLSIR</sequence>
<dbReference type="Gene3D" id="1.10.238.10">
    <property type="entry name" value="EF-hand"/>
    <property type="match status" value="2"/>
</dbReference>
<dbReference type="STRING" id="61819.ENSACIP00000018972"/>
<dbReference type="CDD" id="cd00051">
    <property type="entry name" value="EFh"/>
    <property type="match status" value="1"/>
</dbReference>
<evidence type="ECO:0000256" key="2">
    <source>
        <dbReference type="ARBA" id="ARBA00022737"/>
    </source>
</evidence>
<dbReference type="PANTHER" id="PTHR45917">
    <property type="entry name" value="CALCIUM-BINDING PROTEIN 1-RELATED"/>
    <property type="match status" value="1"/>
</dbReference>
<evidence type="ECO:0000256" key="1">
    <source>
        <dbReference type="ARBA" id="ARBA00022723"/>
    </source>
</evidence>
<dbReference type="PANTHER" id="PTHR45917:SF8">
    <property type="entry name" value="CALCIUM-BINDING PROTEIN 2-LIKE"/>
    <property type="match status" value="1"/>
</dbReference>
<dbReference type="GO" id="GO:0005737">
    <property type="term" value="C:cytoplasm"/>
    <property type="evidence" value="ECO:0007669"/>
    <property type="project" value="TreeGrafter"/>
</dbReference>